<evidence type="ECO:0000313" key="1">
    <source>
        <dbReference type="EMBL" id="MDP2502900.1"/>
    </source>
</evidence>
<evidence type="ECO:0000313" key="2">
    <source>
        <dbReference type="Proteomes" id="UP001177935"/>
    </source>
</evidence>
<dbReference type="AlphaFoldDB" id="A0AB35N1Q2"/>
<gene>
    <name evidence="1" type="ORF">Q8W42_19485</name>
</gene>
<accession>A0AB35N1Q2</accession>
<proteinExistence type="predicted"/>
<reference evidence="1" key="1">
    <citation type="submission" date="2023-07" db="EMBL/GenBank/DDBJ databases">
        <title>Genome content predicts the carbon catabolic preferences of heterotrophic bacteria.</title>
        <authorList>
            <person name="Gralka M."/>
        </authorList>
    </citation>
    <scope>NUCLEOTIDE SEQUENCE</scope>
    <source>
        <strain evidence="1">6E02</strain>
    </source>
</reference>
<dbReference type="RefSeq" id="WP_102560910.1">
    <property type="nucleotide sequence ID" value="NZ_CAWNUI010000038.1"/>
</dbReference>
<organism evidence="1 2">
    <name type="scientific">Vibrio splendidus</name>
    <dbReference type="NCBI Taxonomy" id="29497"/>
    <lineage>
        <taxon>Bacteria</taxon>
        <taxon>Pseudomonadati</taxon>
        <taxon>Pseudomonadota</taxon>
        <taxon>Gammaproteobacteria</taxon>
        <taxon>Vibrionales</taxon>
        <taxon>Vibrionaceae</taxon>
        <taxon>Vibrio</taxon>
    </lineage>
</organism>
<dbReference type="EMBL" id="JAUYVL010000015">
    <property type="protein sequence ID" value="MDP2502900.1"/>
    <property type="molecule type" value="Genomic_DNA"/>
</dbReference>
<comment type="caution">
    <text evidence="1">The sequence shown here is derived from an EMBL/GenBank/DDBJ whole genome shotgun (WGS) entry which is preliminary data.</text>
</comment>
<dbReference type="Proteomes" id="UP001177935">
    <property type="component" value="Unassembled WGS sequence"/>
</dbReference>
<protein>
    <submittedName>
        <fullName evidence="1">Uncharacterized protein</fullName>
    </submittedName>
</protein>
<name>A0AB35N1Q2_VIBSP</name>
<sequence>MHATSERITDQTADVIDQYKALKQEAFYVQSESNRGIILQGLDAEIKLTEDFYTATLKALAAHQSGSQGEYDVVIKWSECMSKALDNIELYKKHLGRLT</sequence>